<dbReference type="GO" id="GO:0016020">
    <property type="term" value="C:membrane"/>
    <property type="evidence" value="ECO:0007669"/>
    <property type="project" value="InterPro"/>
</dbReference>
<gene>
    <name evidence="2" type="ORF">EZS27_025783</name>
</gene>
<dbReference type="Pfam" id="PF01554">
    <property type="entry name" value="MatE"/>
    <property type="match status" value="1"/>
</dbReference>
<organism evidence="2">
    <name type="scientific">termite gut metagenome</name>
    <dbReference type="NCBI Taxonomy" id="433724"/>
    <lineage>
        <taxon>unclassified sequences</taxon>
        <taxon>metagenomes</taxon>
        <taxon>organismal metagenomes</taxon>
    </lineage>
</organism>
<keyword evidence="1" id="KW-1133">Transmembrane helix</keyword>
<evidence type="ECO:0000313" key="2">
    <source>
        <dbReference type="EMBL" id="KAA6324947.1"/>
    </source>
</evidence>
<dbReference type="GO" id="GO:0042910">
    <property type="term" value="F:xenobiotic transmembrane transporter activity"/>
    <property type="evidence" value="ECO:0007669"/>
    <property type="project" value="InterPro"/>
</dbReference>
<feature type="transmembrane region" description="Helical" evidence="1">
    <location>
        <begin position="45"/>
        <end position="63"/>
    </location>
</feature>
<dbReference type="EMBL" id="SNRY01002471">
    <property type="protein sequence ID" value="KAA6324947.1"/>
    <property type="molecule type" value="Genomic_DNA"/>
</dbReference>
<sequence>MPESNNDSAECGLMYANNEICYPATLIVGDLIKALKSGKYDISQTAVFLIMLFLFKHPIAGLFTDNEEVRVMVISLVFPMLLYQFGDGLQISFANALRGISDVKPMIWIAFIAYFVISLPVGYFFGFVLDWGIVGVWMAFPFGLTSAGGMLWYRFQRKQK</sequence>
<dbReference type="GO" id="GO:0015297">
    <property type="term" value="F:antiporter activity"/>
    <property type="evidence" value="ECO:0007669"/>
    <property type="project" value="InterPro"/>
</dbReference>
<keyword evidence="1" id="KW-0812">Transmembrane</keyword>
<dbReference type="PANTHER" id="PTHR42925">
    <property type="entry name" value="MULTIDRUG AND TOXIN EFFLUX PROTEIN MATE FAMILY"/>
    <property type="match status" value="1"/>
</dbReference>
<reference evidence="2" key="1">
    <citation type="submission" date="2019-03" db="EMBL/GenBank/DDBJ databases">
        <title>Single cell metagenomics reveals metabolic interactions within the superorganism composed of flagellate Streblomastix strix and complex community of Bacteroidetes bacteria on its surface.</title>
        <authorList>
            <person name="Treitli S.C."/>
            <person name="Kolisko M."/>
            <person name="Husnik F."/>
            <person name="Keeling P."/>
            <person name="Hampl V."/>
        </authorList>
    </citation>
    <scope>NUCLEOTIDE SEQUENCE</scope>
    <source>
        <strain evidence="2">STM</strain>
    </source>
</reference>
<evidence type="ECO:0000256" key="1">
    <source>
        <dbReference type="SAM" id="Phobius"/>
    </source>
</evidence>
<name>A0A5J4QST8_9ZZZZ</name>
<accession>A0A5J4QST8</accession>
<dbReference type="InterPro" id="IPR047135">
    <property type="entry name" value="YsiQ"/>
</dbReference>
<feature type="transmembrane region" description="Helical" evidence="1">
    <location>
        <begin position="107"/>
        <end position="125"/>
    </location>
</feature>
<dbReference type="AlphaFoldDB" id="A0A5J4QST8"/>
<dbReference type="PANTHER" id="PTHR42925:SF1">
    <property type="entry name" value="VIRULENCE FACTOR MVIN"/>
    <property type="match status" value="1"/>
</dbReference>
<protein>
    <submittedName>
        <fullName evidence="2">Multidrug resistance protein NorM</fullName>
    </submittedName>
</protein>
<keyword evidence="1" id="KW-0472">Membrane</keyword>
<dbReference type="InterPro" id="IPR002528">
    <property type="entry name" value="MATE_fam"/>
</dbReference>
<comment type="caution">
    <text evidence="2">The sequence shown here is derived from an EMBL/GenBank/DDBJ whole genome shotgun (WGS) entry which is preliminary data.</text>
</comment>
<feature type="transmembrane region" description="Helical" evidence="1">
    <location>
        <begin position="131"/>
        <end position="153"/>
    </location>
</feature>
<proteinExistence type="predicted"/>